<evidence type="ECO:0000256" key="1">
    <source>
        <dbReference type="SAM" id="Phobius"/>
    </source>
</evidence>
<dbReference type="AlphaFoldDB" id="A0A382SAY3"/>
<reference evidence="2" key="1">
    <citation type="submission" date="2018-05" db="EMBL/GenBank/DDBJ databases">
        <authorList>
            <person name="Lanie J.A."/>
            <person name="Ng W.-L."/>
            <person name="Kazmierczak K.M."/>
            <person name="Andrzejewski T.M."/>
            <person name="Davidsen T.M."/>
            <person name="Wayne K.J."/>
            <person name="Tettelin H."/>
            <person name="Glass J.I."/>
            <person name="Rusch D."/>
            <person name="Podicherti R."/>
            <person name="Tsui H.-C.T."/>
            <person name="Winkler M.E."/>
        </authorList>
    </citation>
    <scope>NUCLEOTIDE SEQUENCE</scope>
</reference>
<evidence type="ECO:0000313" key="2">
    <source>
        <dbReference type="EMBL" id="SVD07036.1"/>
    </source>
</evidence>
<accession>A0A382SAY3</accession>
<keyword evidence="1" id="KW-0812">Transmembrane</keyword>
<gene>
    <name evidence="2" type="ORF">METZ01_LOCUS359890</name>
</gene>
<protein>
    <submittedName>
        <fullName evidence="2">Uncharacterized protein</fullName>
    </submittedName>
</protein>
<organism evidence="2">
    <name type="scientific">marine metagenome</name>
    <dbReference type="NCBI Taxonomy" id="408172"/>
    <lineage>
        <taxon>unclassified sequences</taxon>
        <taxon>metagenomes</taxon>
        <taxon>ecological metagenomes</taxon>
    </lineage>
</organism>
<feature type="transmembrane region" description="Helical" evidence="1">
    <location>
        <begin position="40"/>
        <end position="67"/>
    </location>
</feature>
<proteinExistence type="predicted"/>
<keyword evidence="1" id="KW-1133">Transmembrane helix</keyword>
<dbReference type="EMBL" id="UINC01127726">
    <property type="protein sequence ID" value="SVD07036.1"/>
    <property type="molecule type" value="Genomic_DNA"/>
</dbReference>
<sequence>MPRKRRETRSYEFDPEVRREIEKQAQIQQEIENRRKKRKLIFWSIAIFGIVVISTISIAFLLLLGLVEW</sequence>
<keyword evidence="1" id="KW-0472">Membrane</keyword>
<name>A0A382SAY3_9ZZZZ</name>